<evidence type="ECO:0000259" key="1">
    <source>
        <dbReference type="Pfam" id="PF01612"/>
    </source>
</evidence>
<organism evidence="2 3">
    <name type="scientific">Peribacillus castrilensis</name>
    <dbReference type="NCBI Taxonomy" id="2897690"/>
    <lineage>
        <taxon>Bacteria</taxon>
        <taxon>Bacillati</taxon>
        <taxon>Bacillota</taxon>
        <taxon>Bacilli</taxon>
        <taxon>Bacillales</taxon>
        <taxon>Bacillaceae</taxon>
        <taxon>Peribacillus</taxon>
    </lineage>
</organism>
<accession>A0AAW9NPI0</accession>
<evidence type="ECO:0000313" key="3">
    <source>
        <dbReference type="Proteomes" id="UP001307168"/>
    </source>
</evidence>
<dbReference type="GO" id="GO:0008408">
    <property type="term" value="F:3'-5' exonuclease activity"/>
    <property type="evidence" value="ECO:0007669"/>
    <property type="project" value="InterPro"/>
</dbReference>
<proteinExistence type="predicted"/>
<dbReference type="InterPro" id="IPR012337">
    <property type="entry name" value="RNaseH-like_sf"/>
</dbReference>
<dbReference type="Proteomes" id="UP001307168">
    <property type="component" value="Unassembled WGS sequence"/>
</dbReference>
<comment type="caution">
    <text evidence="2">The sequence shown here is derived from an EMBL/GenBank/DDBJ whole genome shotgun (WGS) entry which is preliminary data.</text>
</comment>
<dbReference type="RefSeq" id="WP_367408464.1">
    <property type="nucleotide sequence ID" value="NZ_JARNBH010000042.1"/>
</dbReference>
<keyword evidence="3" id="KW-1185">Reference proteome</keyword>
<reference evidence="2 3" key="1">
    <citation type="submission" date="2023-03" db="EMBL/GenBank/DDBJ databases">
        <title>Bacillus Genome Sequencing.</title>
        <authorList>
            <person name="Dunlap C."/>
        </authorList>
    </citation>
    <scope>NUCLEOTIDE SEQUENCE [LARGE SCALE GENOMIC DNA]</scope>
    <source>
        <strain evidence="2 3">B-41290</strain>
    </source>
</reference>
<dbReference type="Gene3D" id="3.30.420.10">
    <property type="entry name" value="Ribonuclease H-like superfamily/Ribonuclease H"/>
    <property type="match status" value="1"/>
</dbReference>
<dbReference type="GO" id="GO:0003676">
    <property type="term" value="F:nucleic acid binding"/>
    <property type="evidence" value="ECO:0007669"/>
    <property type="project" value="InterPro"/>
</dbReference>
<gene>
    <name evidence="2" type="ORF">P4706_28445</name>
</gene>
<protein>
    <recommendedName>
        <fullName evidence="1">3'-5' exonuclease domain-containing protein</fullName>
    </recommendedName>
</protein>
<dbReference type="GO" id="GO:0006139">
    <property type="term" value="P:nucleobase-containing compound metabolic process"/>
    <property type="evidence" value="ECO:0007669"/>
    <property type="project" value="InterPro"/>
</dbReference>
<feature type="domain" description="3'-5' exonuclease" evidence="1">
    <location>
        <begin position="65"/>
        <end position="155"/>
    </location>
</feature>
<sequence>MSDYTQVLSETQSDLEELFSNRESKAKKKTARAKIGVKETKVKKPTKKELQIQEMAERTVFPDHYFMVWDEFQLQAMCNWLIEQEIYALDTETMGITWAKDEIVGISFYAPHRGYYIPLKHADEDVTCLDKELVKKYLKPILEDQTKKILLHNAK</sequence>
<dbReference type="InterPro" id="IPR002562">
    <property type="entry name" value="3'-5'_exonuclease_dom"/>
</dbReference>
<dbReference type="InterPro" id="IPR036397">
    <property type="entry name" value="RNaseH_sf"/>
</dbReference>
<dbReference type="EMBL" id="JARNBH010000042">
    <property type="protein sequence ID" value="MEC0276925.1"/>
    <property type="molecule type" value="Genomic_DNA"/>
</dbReference>
<name>A0AAW9NPI0_9BACI</name>
<dbReference type="Pfam" id="PF01612">
    <property type="entry name" value="DNA_pol_A_exo1"/>
    <property type="match status" value="1"/>
</dbReference>
<dbReference type="SUPFAM" id="SSF53098">
    <property type="entry name" value="Ribonuclease H-like"/>
    <property type="match status" value="1"/>
</dbReference>
<dbReference type="AlphaFoldDB" id="A0AAW9NPI0"/>
<evidence type="ECO:0000313" key="2">
    <source>
        <dbReference type="EMBL" id="MEC0276925.1"/>
    </source>
</evidence>